<feature type="compositionally biased region" description="Basic and acidic residues" evidence="1">
    <location>
        <begin position="8"/>
        <end position="38"/>
    </location>
</feature>
<gene>
    <name evidence="2" type="ORF">F2Q69_00049973</name>
</gene>
<dbReference type="AlphaFoldDB" id="A0A8S9PV21"/>
<accession>A0A8S9PV21</accession>
<comment type="caution">
    <text evidence="2">The sequence shown here is derived from an EMBL/GenBank/DDBJ whole genome shotgun (WGS) entry which is preliminary data.</text>
</comment>
<organism evidence="2 3">
    <name type="scientific">Brassica cretica</name>
    <name type="common">Mustard</name>
    <dbReference type="NCBI Taxonomy" id="69181"/>
    <lineage>
        <taxon>Eukaryota</taxon>
        <taxon>Viridiplantae</taxon>
        <taxon>Streptophyta</taxon>
        <taxon>Embryophyta</taxon>
        <taxon>Tracheophyta</taxon>
        <taxon>Spermatophyta</taxon>
        <taxon>Magnoliopsida</taxon>
        <taxon>eudicotyledons</taxon>
        <taxon>Gunneridae</taxon>
        <taxon>Pentapetalae</taxon>
        <taxon>rosids</taxon>
        <taxon>malvids</taxon>
        <taxon>Brassicales</taxon>
        <taxon>Brassicaceae</taxon>
        <taxon>Brassiceae</taxon>
        <taxon>Brassica</taxon>
    </lineage>
</organism>
<evidence type="ECO:0000313" key="2">
    <source>
        <dbReference type="EMBL" id="KAF3522386.1"/>
    </source>
</evidence>
<reference evidence="2" key="1">
    <citation type="submission" date="2019-12" db="EMBL/GenBank/DDBJ databases">
        <title>Genome sequencing and annotation of Brassica cretica.</title>
        <authorList>
            <person name="Studholme D.J."/>
            <person name="Sarris P."/>
        </authorList>
    </citation>
    <scope>NUCLEOTIDE SEQUENCE</scope>
    <source>
        <strain evidence="2">PFS-109/04</strain>
        <tissue evidence="2">Leaf</tissue>
    </source>
</reference>
<evidence type="ECO:0000256" key="1">
    <source>
        <dbReference type="SAM" id="MobiDB-lite"/>
    </source>
</evidence>
<dbReference type="Proteomes" id="UP000712600">
    <property type="component" value="Unassembled WGS sequence"/>
</dbReference>
<name>A0A8S9PV21_BRACR</name>
<protein>
    <submittedName>
        <fullName evidence="2">Uncharacterized protein</fullName>
    </submittedName>
</protein>
<proteinExistence type="predicted"/>
<feature type="region of interest" description="Disordered" evidence="1">
    <location>
        <begin position="1"/>
        <end position="58"/>
    </location>
</feature>
<dbReference type="EMBL" id="QGKX02001347">
    <property type="protein sequence ID" value="KAF3522386.1"/>
    <property type="molecule type" value="Genomic_DNA"/>
</dbReference>
<sequence length="99" mass="11106">MIAQYECDQEKEAKKSRPERDKWKKPLSKEGGRTRDCKCSPGCPKEAGDVVDSGPEADHEKDLTTAYASGDILGSFSCDKLVQPFVCKEYDPVKLLRHE</sequence>
<evidence type="ECO:0000313" key="3">
    <source>
        <dbReference type="Proteomes" id="UP000712600"/>
    </source>
</evidence>